<dbReference type="PANTHER" id="PTHR11748">
    <property type="entry name" value="D-LACTATE DEHYDROGENASE"/>
    <property type="match status" value="1"/>
</dbReference>
<keyword evidence="2" id="KW-0274">FAD</keyword>
<dbReference type="GO" id="GO:0071949">
    <property type="term" value="F:FAD binding"/>
    <property type="evidence" value="ECO:0007669"/>
    <property type="project" value="InterPro"/>
</dbReference>
<dbReference type="GO" id="GO:0005739">
    <property type="term" value="C:mitochondrion"/>
    <property type="evidence" value="ECO:0007669"/>
    <property type="project" value="TreeGrafter"/>
</dbReference>
<evidence type="ECO:0000313" key="6">
    <source>
        <dbReference type="Proteomes" id="UP001270362"/>
    </source>
</evidence>
<dbReference type="InterPro" id="IPR016169">
    <property type="entry name" value="FAD-bd_PCMH_sub2"/>
</dbReference>
<dbReference type="Gene3D" id="3.30.465.10">
    <property type="match status" value="1"/>
</dbReference>
<dbReference type="SUPFAM" id="SSF56176">
    <property type="entry name" value="FAD-binding/transporter-associated domain-like"/>
    <property type="match status" value="1"/>
</dbReference>
<feature type="region of interest" description="Disordered" evidence="3">
    <location>
        <begin position="33"/>
        <end position="68"/>
    </location>
</feature>
<dbReference type="InterPro" id="IPR016164">
    <property type="entry name" value="FAD-linked_Oxase-like_C"/>
</dbReference>
<dbReference type="Gene3D" id="1.10.45.10">
    <property type="entry name" value="Vanillyl-alcohol Oxidase, Chain A, domain 4"/>
    <property type="match status" value="1"/>
</dbReference>
<keyword evidence="6" id="KW-1185">Reference proteome</keyword>
<organism evidence="5 6">
    <name type="scientific">Podospora appendiculata</name>
    <dbReference type="NCBI Taxonomy" id="314037"/>
    <lineage>
        <taxon>Eukaryota</taxon>
        <taxon>Fungi</taxon>
        <taxon>Dikarya</taxon>
        <taxon>Ascomycota</taxon>
        <taxon>Pezizomycotina</taxon>
        <taxon>Sordariomycetes</taxon>
        <taxon>Sordariomycetidae</taxon>
        <taxon>Sordariales</taxon>
        <taxon>Podosporaceae</taxon>
        <taxon>Podospora</taxon>
    </lineage>
</organism>
<evidence type="ECO:0000313" key="5">
    <source>
        <dbReference type="EMBL" id="KAK3683301.1"/>
    </source>
</evidence>
<evidence type="ECO:0000256" key="2">
    <source>
        <dbReference type="ARBA" id="ARBA00022827"/>
    </source>
</evidence>
<dbReference type="InterPro" id="IPR016166">
    <property type="entry name" value="FAD-bd_PCMH"/>
</dbReference>
<evidence type="ECO:0000256" key="1">
    <source>
        <dbReference type="ARBA" id="ARBA00022630"/>
    </source>
</evidence>
<dbReference type="PROSITE" id="PS51387">
    <property type="entry name" value="FAD_PCMH"/>
    <property type="match status" value="1"/>
</dbReference>
<dbReference type="SUPFAM" id="SSF55103">
    <property type="entry name" value="FAD-linked oxidases, C-terminal domain"/>
    <property type="match status" value="1"/>
</dbReference>
<dbReference type="InterPro" id="IPR006094">
    <property type="entry name" value="Oxid_FAD_bind_N"/>
</dbReference>
<dbReference type="Pfam" id="PF01565">
    <property type="entry name" value="FAD_binding_4"/>
    <property type="match status" value="1"/>
</dbReference>
<dbReference type="InterPro" id="IPR016170">
    <property type="entry name" value="Cytok_DH_C_sf"/>
</dbReference>
<dbReference type="PANTHER" id="PTHR11748:SF114">
    <property type="entry name" value="ARYL-ALCOHOL OXIDASE VANILLYL-ALCOHOL OXIDASE (AFU_ORTHOLOGUE AFUA_3G09500)-RELATED"/>
    <property type="match status" value="1"/>
</dbReference>
<gene>
    <name evidence="5" type="ORF">B0T22DRAFT_411217</name>
</gene>
<dbReference type="AlphaFoldDB" id="A0AAE0X251"/>
<name>A0AAE0X251_9PEZI</name>
<reference evidence="5" key="1">
    <citation type="journal article" date="2023" name="Mol. Phylogenet. Evol.">
        <title>Genome-scale phylogeny and comparative genomics of the fungal order Sordariales.</title>
        <authorList>
            <person name="Hensen N."/>
            <person name="Bonometti L."/>
            <person name="Westerberg I."/>
            <person name="Brannstrom I.O."/>
            <person name="Guillou S."/>
            <person name="Cros-Aarteil S."/>
            <person name="Calhoun S."/>
            <person name="Haridas S."/>
            <person name="Kuo A."/>
            <person name="Mondo S."/>
            <person name="Pangilinan J."/>
            <person name="Riley R."/>
            <person name="LaButti K."/>
            <person name="Andreopoulos B."/>
            <person name="Lipzen A."/>
            <person name="Chen C."/>
            <person name="Yan M."/>
            <person name="Daum C."/>
            <person name="Ng V."/>
            <person name="Clum A."/>
            <person name="Steindorff A."/>
            <person name="Ohm R.A."/>
            <person name="Martin F."/>
            <person name="Silar P."/>
            <person name="Natvig D.O."/>
            <person name="Lalanne C."/>
            <person name="Gautier V."/>
            <person name="Ament-Velasquez S.L."/>
            <person name="Kruys A."/>
            <person name="Hutchinson M.I."/>
            <person name="Powell A.J."/>
            <person name="Barry K."/>
            <person name="Miller A.N."/>
            <person name="Grigoriev I.V."/>
            <person name="Debuchy R."/>
            <person name="Gladieux P."/>
            <person name="Hiltunen Thoren M."/>
            <person name="Johannesson H."/>
        </authorList>
    </citation>
    <scope>NUCLEOTIDE SEQUENCE</scope>
    <source>
        <strain evidence="5">CBS 314.62</strain>
    </source>
</reference>
<dbReference type="InterPro" id="IPR036318">
    <property type="entry name" value="FAD-bd_PCMH-like_sf"/>
</dbReference>
<dbReference type="GO" id="GO:0008720">
    <property type="term" value="F:D-lactate dehydrogenase (NAD+) activity"/>
    <property type="evidence" value="ECO:0007669"/>
    <property type="project" value="TreeGrafter"/>
</dbReference>
<reference evidence="5" key="2">
    <citation type="submission" date="2023-06" db="EMBL/GenBank/DDBJ databases">
        <authorList>
            <consortium name="Lawrence Berkeley National Laboratory"/>
            <person name="Haridas S."/>
            <person name="Hensen N."/>
            <person name="Bonometti L."/>
            <person name="Westerberg I."/>
            <person name="Brannstrom I.O."/>
            <person name="Guillou S."/>
            <person name="Cros-Aarteil S."/>
            <person name="Calhoun S."/>
            <person name="Kuo A."/>
            <person name="Mondo S."/>
            <person name="Pangilinan J."/>
            <person name="Riley R."/>
            <person name="Labutti K."/>
            <person name="Andreopoulos B."/>
            <person name="Lipzen A."/>
            <person name="Chen C."/>
            <person name="Yanf M."/>
            <person name="Daum C."/>
            <person name="Ng V."/>
            <person name="Clum A."/>
            <person name="Steindorff A."/>
            <person name="Ohm R."/>
            <person name="Martin F."/>
            <person name="Silar P."/>
            <person name="Natvig D."/>
            <person name="Lalanne C."/>
            <person name="Gautier V."/>
            <person name="Ament-Velasquez S.L."/>
            <person name="Kruys A."/>
            <person name="Hutchinson M.I."/>
            <person name="Powell A.J."/>
            <person name="Barry K."/>
            <person name="Miller A.N."/>
            <person name="Grigoriev I.V."/>
            <person name="Debuchy R."/>
            <person name="Gladieux P."/>
            <person name="Thoren M.H."/>
            <person name="Johannesson H."/>
        </authorList>
    </citation>
    <scope>NUCLEOTIDE SEQUENCE</scope>
    <source>
        <strain evidence="5">CBS 314.62</strain>
    </source>
</reference>
<feature type="domain" description="FAD-binding PCMH-type" evidence="4">
    <location>
        <begin position="61"/>
        <end position="247"/>
    </location>
</feature>
<dbReference type="Proteomes" id="UP001270362">
    <property type="component" value="Unassembled WGS sequence"/>
</dbReference>
<evidence type="ECO:0000256" key="3">
    <source>
        <dbReference type="SAM" id="MobiDB-lite"/>
    </source>
</evidence>
<evidence type="ECO:0000259" key="4">
    <source>
        <dbReference type="PROSITE" id="PS51387"/>
    </source>
</evidence>
<proteinExistence type="predicted"/>
<dbReference type="GO" id="GO:1903457">
    <property type="term" value="P:lactate catabolic process"/>
    <property type="evidence" value="ECO:0007669"/>
    <property type="project" value="TreeGrafter"/>
</dbReference>
<dbReference type="Gene3D" id="3.30.43.10">
    <property type="entry name" value="Uridine Diphospho-n-acetylenolpyruvylglucosamine Reductase, domain 2"/>
    <property type="match status" value="1"/>
</dbReference>
<dbReference type="InterPro" id="IPR016167">
    <property type="entry name" value="FAD-bd_PCMH_sub1"/>
</dbReference>
<comment type="caution">
    <text evidence="5">The sequence shown here is derived from an EMBL/GenBank/DDBJ whole genome shotgun (WGS) entry which is preliminary data.</text>
</comment>
<protein>
    <recommendedName>
        <fullName evidence="4">FAD-binding PCMH-type domain-containing protein</fullName>
    </recommendedName>
</protein>
<accession>A0AAE0X251</accession>
<sequence>MSSVKIDQEPSRGPVAQLEEFLVAVEAIVGADNVSRDPSSGGPAGFDDSTAYGDPFPLASTPPAPGPAIRPATVDEVRDVVRAANRFRVPLWVVSRGKNLGYGGSAPVEDQSVVLDLHRMNKIIEINEEYAYAIVEPGVTFIQLYDEIQRRKLDLWLSVPALGWGSVVGNTLERGFGYTPEAAHYKHQCGMEVVLPSGDLLRTGMGALAGSKVWPLYSGGFGPGLDSLFFQSNFGVVTKMGIHMSPAPEAYTRIVVEVPREADLVPLVGAMTDLMRRRIVTNPPQLFDRMPMVTEAARLHPELLAMLGPYGALDRHIPDTVMDAVATAIGLPAWRAAFALYGPPEAQDGLLAAVKRRMALVDGAVLTSETFTAEPGSYLRGAVVTPDFLPQNGVPGIELAAMFSPAADGRWHNCFAPVLPPSGRELYEWYQGARALTAAHDLNFFADFHVFDRYVISINLIVFHASAAPRIHALQLALMEFSTGLGYLEYRTHVSFMDTTAASQDFNGGAFGRFTTLLKDAIDPNGVLAPGKQGIWNSDAKLQRLSLGGAEEAEDKKE</sequence>
<dbReference type="GO" id="GO:0004458">
    <property type="term" value="F:D-lactate dehydrogenase (cytochrome) activity"/>
    <property type="evidence" value="ECO:0007669"/>
    <property type="project" value="TreeGrafter"/>
</dbReference>
<dbReference type="InterPro" id="IPR016171">
    <property type="entry name" value="Vanillyl_alc_oxidase_C-sub2"/>
</dbReference>
<keyword evidence="1" id="KW-0285">Flavoprotein</keyword>
<dbReference type="EMBL" id="JAULSO010000004">
    <property type="protein sequence ID" value="KAK3683301.1"/>
    <property type="molecule type" value="Genomic_DNA"/>
</dbReference>
<dbReference type="Gene3D" id="3.40.462.10">
    <property type="entry name" value="FAD-linked oxidases, C-terminal domain"/>
    <property type="match status" value="1"/>
</dbReference>